<proteinExistence type="predicted"/>
<accession>A0A0D1Y9M9</accession>
<keyword evidence="1" id="KW-0732">Signal</keyword>
<dbReference type="AlphaFoldDB" id="A0A0D1Y9M9"/>
<feature type="chain" id="PRO_5002251780" evidence="1">
    <location>
        <begin position="21"/>
        <end position="149"/>
    </location>
</feature>
<dbReference type="HOGENOM" id="CLU_1749653_0_0_1"/>
<protein>
    <submittedName>
        <fullName evidence="2">Uncharacterized protein</fullName>
    </submittedName>
</protein>
<gene>
    <name evidence="2" type="ORF">PV11_07195</name>
</gene>
<evidence type="ECO:0000256" key="1">
    <source>
        <dbReference type="SAM" id="SignalP"/>
    </source>
</evidence>
<feature type="signal peptide" evidence="1">
    <location>
        <begin position="1"/>
        <end position="20"/>
    </location>
</feature>
<evidence type="ECO:0000313" key="2">
    <source>
        <dbReference type="EMBL" id="KIV79647.1"/>
    </source>
</evidence>
<dbReference type="OrthoDB" id="10395758at2759"/>
<dbReference type="Proteomes" id="UP000053599">
    <property type="component" value="Unassembled WGS sequence"/>
</dbReference>
<evidence type="ECO:0000313" key="3">
    <source>
        <dbReference type="Proteomes" id="UP000053599"/>
    </source>
</evidence>
<name>A0A0D1Y9M9_9EURO</name>
<organism evidence="2 3">
    <name type="scientific">Exophiala sideris</name>
    <dbReference type="NCBI Taxonomy" id="1016849"/>
    <lineage>
        <taxon>Eukaryota</taxon>
        <taxon>Fungi</taxon>
        <taxon>Dikarya</taxon>
        <taxon>Ascomycota</taxon>
        <taxon>Pezizomycotina</taxon>
        <taxon>Eurotiomycetes</taxon>
        <taxon>Chaetothyriomycetidae</taxon>
        <taxon>Chaetothyriales</taxon>
        <taxon>Herpotrichiellaceae</taxon>
        <taxon>Exophiala</taxon>
    </lineage>
</organism>
<reference evidence="2 3" key="1">
    <citation type="submission" date="2015-01" db="EMBL/GenBank/DDBJ databases">
        <title>The Genome Sequence of Exophiala sideris CBS121828.</title>
        <authorList>
            <consortium name="The Broad Institute Genomics Platform"/>
            <person name="Cuomo C."/>
            <person name="de Hoog S."/>
            <person name="Gorbushina A."/>
            <person name="Stielow B."/>
            <person name="Teixiera M."/>
            <person name="Abouelleil A."/>
            <person name="Chapman S.B."/>
            <person name="Priest M."/>
            <person name="Young S.K."/>
            <person name="Wortman J."/>
            <person name="Nusbaum C."/>
            <person name="Birren B."/>
        </authorList>
    </citation>
    <scope>NUCLEOTIDE SEQUENCE [LARGE SCALE GENOMIC DNA]</scope>
    <source>
        <strain evidence="2 3">CBS 121828</strain>
    </source>
</reference>
<dbReference type="EMBL" id="KN846953">
    <property type="protein sequence ID" value="KIV79647.1"/>
    <property type="molecule type" value="Genomic_DNA"/>
</dbReference>
<sequence>MVKVLAAVLAVAGLSSMAYASPVRPDGASATVEIDARDAATCNLFPWFIQPYQGANCAGAPQQFQPASGPYTDKPVNKYCQPLSGGQPGVQAFNSVSVNPTACSPLQSWKINLYMNDDKCVTQPITVTNNQCVAAPNGAQFTSFDAIVV</sequence>